<dbReference type="AlphaFoldDB" id="A0A641AI36"/>
<dbReference type="EMBL" id="SDPP02000005">
    <property type="protein sequence ID" value="KAA1373772.1"/>
    <property type="molecule type" value="Genomic_DNA"/>
</dbReference>
<gene>
    <name evidence="1" type="ORF">ESP62_017655</name>
</gene>
<evidence type="ECO:0000313" key="1">
    <source>
        <dbReference type="EMBL" id="KAA1373772.1"/>
    </source>
</evidence>
<dbReference type="RefSeq" id="WP_129184910.1">
    <property type="nucleotide sequence ID" value="NZ_JAGIOG010000001.1"/>
</dbReference>
<evidence type="ECO:0008006" key="3">
    <source>
        <dbReference type="Google" id="ProtNLM"/>
    </source>
</evidence>
<name>A0A641AI36_9ACTN</name>
<sequence length="317" mass="34662">MKRFLVDQSGTVSRQQLLSDGLSENDVRRLVRRRDLTAIHPGVFVDHTGTPTWLQRAWAAVLYARPAALGGESALRAADGPGRTLRSDDITVVIDHERRVRARAGLVVERRRALDDHVLWNLGPPRLRYEDATVDVALAAGTDLDAVAALAAACGGRRTTARRLAQTVRDRARVPRRAWLMAVLDDVAEGTSSVLEHRYLRDVERAHGLPRARRQLRALAAGTVTYRDADVAGLVVVELDGRLFHDSASARDRDMERDLDTSLDGRTTVRLGWGQVVGRPCSTAGKIGALLTMLGWTGVIVPCRPGCTATGNIPVIR</sequence>
<protein>
    <recommendedName>
        <fullName evidence="3">Type IV toxin-antitoxin system AbiEi family antitoxin domain-containing protein</fullName>
    </recommendedName>
</protein>
<dbReference type="OrthoDB" id="5146042at2"/>
<comment type="caution">
    <text evidence="1">The sequence shown here is derived from an EMBL/GenBank/DDBJ whole genome shotgun (WGS) entry which is preliminary data.</text>
</comment>
<organism evidence="1 2">
    <name type="scientific">Aeromicrobium fastidiosum</name>
    <dbReference type="NCBI Taxonomy" id="52699"/>
    <lineage>
        <taxon>Bacteria</taxon>
        <taxon>Bacillati</taxon>
        <taxon>Actinomycetota</taxon>
        <taxon>Actinomycetes</taxon>
        <taxon>Propionibacteriales</taxon>
        <taxon>Nocardioidaceae</taxon>
        <taxon>Aeromicrobium</taxon>
    </lineage>
</organism>
<reference evidence="1" key="1">
    <citation type="submission" date="2019-09" db="EMBL/GenBank/DDBJ databases">
        <authorList>
            <person name="Li J."/>
        </authorList>
    </citation>
    <scope>NUCLEOTIDE SEQUENCE [LARGE SCALE GENOMIC DNA]</scope>
    <source>
        <strain evidence="1">NRBC 14897</strain>
    </source>
</reference>
<keyword evidence="2" id="KW-1185">Reference proteome</keyword>
<dbReference type="Proteomes" id="UP001515100">
    <property type="component" value="Unassembled WGS sequence"/>
</dbReference>
<evidence type="ECO:0000313" key="2">
    <source>
        <dbReference type="Proteomes" id="UP001515100"/>
    </source>
</evidence>
<accession>A0A641AI36</accession>
<proteinExistence type="predicted"/>